<gene>
    <name evidence="2" type="ORF">DM02DRAFT_360654</name>
</gene>
<dbReference type="EMBL" id="KZ805900">
    <property type="protein sequence ID" value="PVH91300.1"/>
    <property type="molecule type" value="Genomic_DNA"/>
</dbReference>
<protein>
    <submittedName>
        <fullName evidence="2">Uncharacterized protein</fullName>
    </submittedName>
</protein>
<feature type="region of interest" description="Disordered" evidence="1">
    <location>
        <begin position="22"/>
        <end position="48"/>
    </location>
</feature>
<evidence type="ECO:0000256" key="1">
    <source>
        <dbReference type="SAM" id="MobiDB-lite"/>
    </source>
</evidence>
<feature type="compositionally biased region" description="Basic and acidic residues" evidence="1">
    <location>
        <begin position="26"/>
        <end position="35"/>
    </location>
</feature>
<dbReference type="Proteomes" id="UP000244855">
    <property type="component" value="Unassembled WGS sequence"/>
</dbReference>
<evidence type="ECO:0000313" key="3">
    <source>
        <dbReference type="Proteomes" id="UP000244855"/>
    </source>
</evidence>
<name>A0A2V1CZV3_9PLEO</name>
<evidence type="ECO:0000313" key="2">
    <source>
        <dbReference type="EMBL" id="PVH91300.1"/>
    </source>
</evidence>
<accession>A0A2V1CZV3</accession>
<feature type="region of interest" description="Disordered" evidence="1">
    <location>
        <begin position="67"/>
        <end position="86"/>
    </location>
</feature>
<organism evidence="2 3">
    <name type="scientific">Periconia macrospinosa</name>
    <dbReference type="NCBI Taxonomy" id="97972"/>
    <lineage>
        <taxon>Eukaryota</taxon>
        <taxon>Fungi</taxon>
        <taxon>Dikarya</taxon>
        <taxon>Ascomycota</taxon>
        <taxon>Pezizomycotina</taxon>
        <taxon>Dothideomycetes</taxon>
        <taxon>Pleosporomycetidae</taxon>
        <taxon>Pleosporales</taxon>
        <taxon>Massarineae</taxon>
        <taxon>Periconiaceae</taxon>
        <taxon>Periconia</taxon>
    </lineage>
</organism>
<keyword evidence="3" id="KW-1185">Reference proteome</keyword>
<proteinExistence type="predicted"/>
<reference evidence="2 3" key="1">
    <citation type="journal article" date="2018" name="Sci. Rep.">
        <title>Comparative genomics provides insights into the lifestyle and reveals functional heterogeneity of dark septate endophytic fungi.</title>
        <authorList>
            <person name="Knapp D.G."/>
            <person name="Nemeth J.B."/>
            <person name="Barry K."/>
            <person name="Hainaut M."/>
            <person name="Henrissat B."/>
            <person name="Johnson J."/>
            <person name="Kuo A."/>
            <person name="Lim J.H.P."/>
            <person name="Lipzen A."/>
            <person name="Nolan M."/>
            <person name="Ohm R.A."/>
            <person name="Tamas L."/>
            <person name="Grigoriev I.V."/>
            <person name="Spatafora J.W."/>
            <person name="Nagy L.G."/>
            <person name="Kovacs G.M."/>
        </authorList>
    </citation>
    <scope>NUCLEOTIDE SEQUENCE [LARGE SCALE GENOMIC DNA]</scope>
    <source>
        <strain evidence="2 3">DSE2036</strain>
    </source>
</reference>
<sequence>MTRRRYSHRAVLQAGTAWNKALARTSGERRQDEPAGGRCSNFSLQSLGPERSHLPLQYIQILRQLSRSSAEDDASSPDDHEPRIPLNYPTLYATAQRMTSDGYHRIAVAIKKIHSLLAVPCRR</sequence>
<dbReference type="AlphaFoldDB" id="A0A2V1CZV3"/>